<name>A0A6N2UL27_9FIRM</name>
<dbReference type="PROSITE" id="PS01280">
    <property type="entry name" value="GIDA_1"/>
    <property type="match status" value="1"/>
</dbReference>
<dbReference type="Gene3D" id="1.10.10.1800">
    <property type="entry name" value="tRNA uridine 5-carboxymethylaminomethyl modification enzyme MnmG/GidA"/>
    <property type="match status" value="1"/>
</dbReference>
<dbReference type="GO" id="GO:0005829">
    <property type="term" value="C:cytosol"/>
    <property type="evidence" value="ECO:0007669"/>
    <property type="project" value="TreeGrafter"/>
</dbReference>
<dbReference type="InterPro" id="IPR040131">
    <property type="entry name" value="MnmG_N"/>
</dbReference>
<feature type="binding site" evidence="12">
    <location>
        <begin position="274"/>
        <end position="288"/>
    </location>
    <ligand>
        <name>NAD(+)</name>
        <dbReference type="ChEBI" id="CHEBI:57540"/>
    </ligand>
</feature>
<evidence type="ECO:0000256" key="12">
    <source>
        <dbReference type="HAMAP-Rule" id="MF_00129"/>
    </source>
</evidence>
<dbReference type="InterPro" id="IPR004416">
    <property type="entry name" value="MnmG"/>
</dbReference>
<evidence type="ECO:0000256" key="1">
    <source>
        <dbReference type="ARBA" id="ARBA00001974"/>
    </source>
</evidence>
<dbReference type="SMART" id="SM01228">
    <property type="entry name" value="GIDA_assoc_3"/>
    <property type="match status" value="1"/>
</dbReference>
<dbReference type="InterPro" id="IPR036188">
    <property type="entry name" value="FAD/NAD-bd_sf"/>
</dbReference>
<reference evidence="14" key="1">
    <citation type="submission" date="2019-11" db="EMBL/GenBank/DDBJ databases">
        <authorList>
            <person name="Feng L."/>
        </authorList>
    </citation>
    <scope>NUCLEOTIDE SEQUENCE</scope>
    <source>
        <strain evidence="14">AundefinedLFYP135</strain>
    </source>
</reference>
<dbReference type="FunFam" id="3.50.50.60:FF:000002">
    <property type="entry name" value="tRNA uridine 5-carboxymethylaminomethyl modification enzyme MnmG"/>
    <property type="match status" value="1"/>
</dbReference>
<evidence type="ECO:0000256" key="3">
    <source>
        <dbReference type="ARBA" id="ARBA00007653"/>
    </source>
</evidence>
<evidence type="ECO:0000256" key="5">
    <source>
        <dbReference type="ARBA" id="ARBA00022490"/>
    </source>
</evidence>
<feature type="domain" description="tRNA uridine 5-carboxymethylaminomethyl modification enzyme C-terminal subdomain" evidence="13">
    <location>
        <begin position="546"/>
        <end position="617"/>
    </location>
</feature>
<comment type="cofactor">
    <cofactor evidence="1 12">
        <name>FAD</name>
        <dbReference type="ChEBI" id="CHEBI:57692"/>
    </cofactor>
</comment>
<dbReference type="PANTHER" id="PTHR11806">
    <property type="entry name" value="GLUCOSE INHIBITED DIVISION PROTEIN A"/>
    <property type="match status" value="1"/>
</dbReference>
<keyword evidence="7 12" id="KW-0819">tRNA processing</keyword>
<organism evidence="14">
    <name type="scientific">uncultured Anaerotruncus sp</name>
    <dbReference type="NCBI Taxonomy" id="905011"/>
    <lineage>
        <taxon>Bacteria</taxon>
        <taxon>Bacillati</taxon>
        <taxon>Bacillota</taxon>
        <taxon>Clostridia</taxon>
        <taxon>Eubacteriales</taxon>
        <taxon>Oscillospiraceae</taxon>
        <taxon>Anaerotruncus</taxon>
        <taxon>environmental samples</taxon>
    </lineage>
</organism>
<evidence type="ECO:0000256" key="7">
    <source>
        <dbReference type="ARBA" id="ARBA00022694"/>
    </source>
</evidence>
<dbReference type="EMBL" id="CACRSL010000003">
    <property type="protein sequence ID" value="VYT18410.1"/>
    <property type="molecule type" value="Genomic_DNA"/>
</dbReference>
<comment type="caution">
    <text evidence="12">Lacks conserved residue(s) required for the propagation of feature annotation.</text>
</comment>
<evidence type="ECO:0000256" key="9">
    <source>
        <dbReference type="ARBA" id="ARBA00023027"/>
    </source>
</evidence>
<dbReference type="FunFam" id="1.10.10.1800:FF:000001">
    <property type="entry name" value="tRNA uridine 5-carboxymethylaminomethyl modification enzyme MnmG"/>
    <property type="match status" value="1"/>
</dbReference>
<dbReference type="PANTHER" id="PTHR11806:SF0">
    <property type="entry name" value="PROTEIN MTO1 HOMOLOG, MITOCHONDRIAL"/>
    <property type="match status" value="1"/>
</dbReference>
<evidence type="ECO:0000256" key="10">
    <source>
        <dbReference type="ARBA" id="ARBA00025948"/>
    </source>
</evidence>
<protein>
    <recommendedName>
        <fullName evidence="4 12">tRNA uridine 5-carboxymethylaminomethyl modification enzyme MnmG</fullName>
    </recommendedName>
    <alternativeName>
        <fullName evidence="11 12">Glucose-inhibited division protein A</fullName>
    </alternativeName>
</protein>
<evidence type="ECO:0000313" key="14">
    <source>
        <dbReference type="EMBL" id="VYT18410.1"/>
    </source>
</evidence>
<dbReference type="InterPro" id="IPR047001">
    <property type="entry name" value="MnmG_C_subdom"/>
</dbReference>
<dbReference type="Pfam" id="PF13932">
    <property type="entry name" value="SAM_GIDA_C"/>
    <property type="match status" value="1"/>
</dbReference>
<dbReference type="InterPro" id="IPR002218">
    <property type="entry name" value="MnmG-rel"/>
</dbReference>
<comment type="subcellular location">
    <subcellularLocation>
        <location evidence="12">Cytoplasm</location>
    </subcellularLocation>
</comment>
<dbReference type="AlphaFoldDB" id="A0A6N2UL27"/>
<dbReference type="InterPro" id="IPR044920">
    <property type="entry name" value="MnmG_C_subdom_sf"/>
</dbReference>
<evidence type="ECO:0000256" key="6">
    <source>
        <dbReference type="ARBA" id="ARBA00022630"/>
    </source>
</evidence>
<dbReference type="GO" id="GO:0030488">
    <property type="term" value="P:tRNA methylation"/>
    <property type="evidence" value="ECO:0007669"/>
    <property type="project" value="TreeGrafter"/>
</dbReference>
<gene>
    <name evidence="12 14" type="primary">mnmG</name>
    <name evidence="12" type="synonym">gidA</name>
    <name evidence="14" type="ORF">AULFYP135_02003</name>
</gene>
<keyword evidence="8 12" id="KW-0274">FAD</keyword>
<feature type="binding site" evidence="12">
    <location>
        <begin position="14"/>
        <end position="19"/>
    </location>
    <ligand>
        <name>FAD</name>
        <dbReference type="ChEBI" id="CHEBI:57692"/>
    </ligand>
</feature>
<dbReference type="Gene3D" id="3.50.50.60">
    <property type="entry name" value="FAD/NAD(P)-binding domain"/>
    <property type="match status" value="2"/>
</dbReference>
<dbReference type="InterPro" id="IPR020595">
    <property type="entry name" value="MnmG-rel_CS"/>
</dbReference>
<comment type="similarity">
    <text evidence="3 12">Belongs to the MnmG family.</text>
</comment>
<evidence type="ECO:0000256" key="11">
    <source>
        <dbReference type="ARBA" id="ARBA00031800"/>
    </source>
</evidence>
<accession>A0A6N2UL27</accession>
<evidence type="ECO:0000256" key="8">
    <source>
        <dbReference type="ARBA" id="ARBA00022827"/>
    </source>
</evidence>
<keyword evidence="5 12" id="KW-0963">Cytoplasm</keyword>
<dbReference type="Gene3D" id="1.10.150.570">
    <property type="entry name" value="GidA associated domain, C-terminal subdomain"/>
    <property type="match status" value="1"/>
</dbReference>
<dbReference type="GO" id="GO:0002098">
    <property type="term" value="P:tRNA wobble uridine modification"/>
    <property type="evidence" value="ECO:0007669"/>
    <property type="project" value="InterPro"/>
</dbReference>
<evidence type="ECO:0000256" key="4">
    <source>
        <dbReference type="ARBA" id="ARBA00020461"/>
    </source>
</evidence>
<comment type="subunit">
    <text evidence="10 12">Homodimer. Heterotetramer of two MnmE and two MnmG subunits.</text>
</comment>
<dbReference type="InterPro" id="IPR049312">
    <property type="entry name" value="GIDA_C_N"/>
</dbReference>
<dbReference type="InterPro" id="IPR026904">
    <property type="entry name" value="MnmG_C"/>
</dbReference>
<keyword evidence="9 12" id="KW-0520">NAD</keyword>
<comment type="function">
    <text evidence="2 12">NAD-binding protein involved in the addition of a carboxymethylaminomethyl (cmnm) group at the wobble position (U34) of certain tRNAs, forming tRNA-cmnm(5)s(2)U34.</text>
</comment>
<dbReference type="Pfam" id="PF21680">
    <property type="entry name" value="GIDA_C_1st"/>
    <property type="match status" value="1"/>
</dbReference>
<evidence type="ECO:0000259" key="13">
    <source>
        <dbReference type="SMART" id="SM01228"/>
    </source>
</evidence>
<dbReference type="Pfam" id="PF01134">
    <property type="entry name" value="GIDA"/>
    <property type="match status" value="1"/>
</dbReference>
<evidence type="ECO:0000256" key="2">
    <source>
        <dbReference type="ARBA" id="ARBA00003717"/>
    </source>
</evidence>
<dbReference type="HAMAP" id="MF_00129">
    <property type="entry name" value="MnmG_GidA"/>
    <property type="match status" value="1"/>
</dbReference>
<dbReference type="FunFam" id="1.10.150.570:FF:000001">
    <property type="entry name" value="tRNA uridine 5-carboxymethylaminomethyl modification enzyme MnmG"/>
    <property type="match status" value="1"/>
</dbReference>
<keyword evidence="6 12" id="KW-0285">Flavoprotein</keyword>
<dbReference type="NCBIfam" id="TIGR00136">
    <property type="entry name" value="mnmG_gidA"/>
    <property type="match status" value="1"/>
</dbReference>
<dbReference type="PROSITE" id="PS01281">
    <property type="entry name" value="GIDA_2"/>
    <property type="match status" value="1"/>
</dbReference>
<proteinExistence type="inferred from homology"/>
<sequence>MEYQAQPFDIAVIGAGHAGVEAALAAARLGASTVLFTMSLDAIANMPCNPSIGGTAKGHLVREIDALGGEMGKAADATFIQSRMLNRGKGPAVHSLRVQADRAQYHIYMKRAVERQQNLHVKQAEVVEIRTDEEGQVESVVTRLGAVHPVKVAIICSGTFLNGKIFVGDQVFSSGPDGMHAAKRLSDSLVQIGLPLRRFKTGTPARVERSSIDFSQLEEQEGDDPITPFSFSTEGELKNQAICHIAYTNEETHRVIQENIGRSAMYGGQIEGIGPRYCPSIEDKIMRFADKPRHQVFVEPMGMDTDEIYLQGLSTSLPEDVQLAFYRTIKGFENVQIMRNAYAIEYDCVDPLALKPSLEFKTVPGLYGAGQFNGTSGYEEAAAQGLIAGINAVRSLQGKDPLILDRASSYIGTLIDDLVTKGCSDPYRMMTSRSEYRLILRQDNADVRLTPIGHELGLIDEERWQKFLEKQAQVEGEIKRLQGLTIVPSDALNAMLVSRETVPLTTGMKAVELIRRPQIGYEDLAPFDPKRPELPRAVAEEVEVSIKYEGYIKKQLAQVEEMRRLEGTPLPEDMVYSTIQGLRLEAREKLDLVRPINLGQASRISGVSPADISVLIIYLEQKKQEGKGHDNLE</sequence>
<dbReference type="SUPFAM" id="SSF51905">
    <property type="entry name" value="FAD/NAD(P)-binding domain"/>
    <property type="match status" value="1"/>
</dbReference>
<dbReference type="GO" id="GO:0050660">
    <property type="term" value="F:flavin adenine dinucleotide binding"/>
    <property type="evidence" value="ECO:0007669"/>
    <property type="project" value="UniProtKB-UniRule"/>
</dbReference>